<evidence type="ECO:0000256" key="6">
    <source>
        <dbReference type="SAM" id="MobiDB-lite"/>
    </source>
</evidence>
<dbReference type="SUPFAM" id="SSF56024">
    <property type="entry name" value="Phospholipase D/nuclease"/>
    <property type="match status" value="2"/>
</dbReference>
<evidence type="ECO:0000256" key="1">
    <source>
        <dbReference type="ARBA" id="ARBA00003145"/>
    </source>
</evidence>
<dbReference type="Pfam" id="PF13091">
    <property type="entry name" value="PLDc_2"/>
    <property type="match status" value="2"/>
</dbReference>
<gene>
    <name evidence="9" type="ORF">GZA08_04425</name>
</gene>
<evidence type="ECO:0000256" key="3">
    <source>
        <dbReference type="ARBA" id="ARBA00018392"/>
    </source>
</evidence>
<dbReference type="EMBL" id="JAAGAB010000001">
    <property type="protein sequence ID" value="NDV00213.1"/>
    <property type="molecule type" value="Genomic_DNA"/>
</dbReference>
<dbReference type="PROSITE" id="PS50035">
    <property type="entry name" value="PLD"/>
    <property type="match status" value="2"/>
</dbReference>
<protein>
    <recommendedName>
        <fullName evidence="3">Phospholipase D</fullName>
    </recommendedName>
    <alternativeName>
        <fullName evidence="5">Choline phosphatase</fullName>
    </alternativeName>
</protein>
<dbReference type="AlphaFoldDB" id="A0A6B2JGD6"/>
<evidence type="ECO:0000256" key="5">
    <source>
        <dbReference type="ARBA" id="ARBA00029594"/>
    </source>
</evidence>
<comment type="function">
    <text evidence="1">Could be a virulence factor.</text>
</comment>
<reference evidence="9 10" key="1">
    <citation type="submission" date="2020-02" db="EMBL/GenBank/DDBJ databases">
        <title>Pseudoroseicyclus tamarix, sp. nov., isolated from offshore sediment of a Tamarix chinensis forest.</title>
        <authorList>
            <person name="Gai Y."/>
        </authorList>
    </citation>
    <scope>NUCLEOTIDE SEQUENCE [LARGE SCALE GENOMIC DNA]</scope>
    <source>
        <strain evidence="9 10">CLL3-39</strain>
    </source>
</reference>
<dbReference type="PANTHER" id="PTHR21248:SF22">
    <property type="entry name" value="PHOSPHOLIPASE D"/>
    <property type="match status" value="1"/>
</dbReference>
<evidence type="ECO:0000256" key="7">
    <source>
        <dbReference type="SAM" id="Phobius"/>
    </source>
</evidence>
<accession>A0A6B2JGD6</accession>
<evidence type="ECO:0000313" key="10">
    <source>
        <dbReference type="Proteomes" id="UP000474757"/>
    </source>
</evidence>
<dbReference type="GO" id="GO:0005576">
    <property type="term" value="C:extracellular region"/>
    <property type="evidence" value="ECO:0007669"/>
    <property type="project" value="UniProtKB-SubCell"/>
</dbReference>
<feature type="domain" description="PLD phosphodiesterase" evidence="8">
    <location>
        <begin position="268"/>
        <end position="295"/>
    </location>
</feature>
<feature type="domain" description="PLD phosphodiesterase" evidence="8">
    <location>
        <begin position="437"/>
        <end position="463"/>
    </location>
</feature>
<name>A0A6B2JGD6_9RHOB</name>
<dbReference type="SMART" id="SM00155">
    <property type="entry name" value="PLDc"/>
    <property type="match status" value="2"/>
</dbReference>
<dbReference type="GO" id="GO:0030572">
    <property type="term" value="F:phosphatidyltransferase activity"/>
    <property type="evidence" value="ECO:0007669"/>
    <property type="project" value="UniProtKB-ARBA"/>
</dbReference>
<evidence type="ECO:0000256" key="2">
    <source>
        <dbReference type="ARBA" id="ARBA00004613"/>
    </source>
</evidence>
<dbReference type="GO" id="GO:0032049">
    <property type="term" value="P:cardiolipin biosynthetic process"/>
    <property type="evidence" value="ECO:0007669"/>
    <property type="project" value="UniProtKB-ARBA"/>
</dbReference>
<evidence type="ECO:0000256" key="4">
    <source>
        <dbReference type="ARBA" id="ARBA00022525"/>
    </source>
</evidence>
<dbReference type="InterPro" id="IPR025202">
    <property type="entry name" value="PLD-like_dom"/>
</dbReference>
<keyword evidence="10" id="KW-1185">Reference proteome</keyword>
<proteinExistence type="predicted"/>
<comment type="subcellular location">
    <subcellularLocation>
        <location evidence="2">Secreted</location>
    </subcellularLocation>
</comment>
<dbReference type="Proteomes" id="UP000474757">
    <property type="component" value="Unassembled WGS sequence"/>
</dbReference>
<organism evidence="9 10">
    <name type="scientific">Pseudoroseicyclus tamaricis</name>
    <dbReference type="NCBI Taxonomy" id="2705421"/>
    <lineage>
        <taxon>Bacteria</taxon>
        <taxon>Pseudomonadati</taxon>
        <taxon>Pseudomonadota</taxon>
        <taxon>Alphaproteobacteria</taxon>
        <taxon>Rhodobacterales</taxon>
        <taxon>Paracoccaceae</taxon>
        <taxon>Pseudoroseicyclus</taxon>
    </lineage>
</organism>
<keyword evidence="7" id="KW-1133">Transmembrane helix</keyword>
<evidence type="ECO:0000313" key="9">
    <source>
        <dbReference type="EMBL" id="NDV00213.1"/>
    </source>
</evidence>
<feature type="region of interest" description="Disordered" evidence="6">
    <location>
        <begin position="1"/>
        <end position="64"/>
    </location>
</feature>
<feature type="compositionally biased region" description="Basic residues" evidence="6">
    <location>
        <begin position="1"/>
        <end position="10"/>
    </location>
</feature>
<keyword evidence="4" id="KW-0964">Secreted</keyword>
<dbReference type="Gene3D" id="3.30.870.10">
    <property type="entry name" value="Endonuclease Chain A"/>
    <property type="match status" value="2"/>
</dbReference>
<dbReference type="PANTHER" id="PTHR21248">
    <property type="entry name" value="CARDIOLIPIN SYNTHASE"/>
    <property type="match status" value="1"/>
</dbReference>
<feature type="transmembrane region" description="Helical" evidence="7">
    <location>
        <begin position="107"/>
        <end position="127"/>
    </location>
</feature>
<dbReference type="InterPro" id="IPR001736">
    <property type="entry name" value="PLipase_D/transphosphatidylase"/>
</dbReference>
<feature type="transmembrane region" description="Helical" evidence="7">
    <location>
        <begin position="78"/>
        <end position="95"/>
    </location>
</feature>
<evidence type="ECO:0000259" key="8">
    <source>
        <dbReference type="PROSITE" id="PS50035"/>
    </source>
</evidence>
<keyword evidence="7" id="KW-0812">Transmembrane</keyword>
<comment type="caution">
    <text evidence="9">The sequence shown here is derived from an EMBL/GenBank/DDBJ whole genome shotgun (WGS) entry which is preliminary data.</text>
</comment>
<sequence>MPIRRRRRQRPTITAPRSSRGWRRSRRGWGSVSEGLPGGAYAPPLGESPWARQPPRGQNRDRTDDGGRGVLTLLHDHFLVVAGIVAAAVCVVFILQQRRTPQSAVAWIFFIMLVPYLAVPVFLALGVRKQGTRFPPLSFTGPQKEEMAVDAPPLAETFRRLGAPPAVRGNVVRLNATPQEAQAALEEVIASAHHSLDICLYIVDRDDSGRRFLHLLADKAREGVHVRLVLDRLGSLFPPRKALAAYREAGGELRWFSPFLHPPDNGHLNLRNHRKLAIADGRRAWTGGRNVGDDYFSPGGWTDLGMRLEGPVVQHLWDVFHSDWDVTGGARATDLPDSRAPAGDAVLQLVPTGPDDPGDALHEGLVQAIHAATRRVWIATPYFVPTEHLELALVTAARRGLDVRLLVPQHSNKRVTDFARGAYLRDLDRRGARILRHPEMLHAKAGLIDGAGWVGSANFDVRSMLLNFETTLFLYDEETVSELELWFGERMAEAREGVSRPHLTRRLLENTFRLGAPFL</sequence>
<keyword evidence="7" id="KW-0472">Membrane</keyword>